<dbReference type="AlphaFoldDB" id="A0A2U1J626"/>
<dbReference type="PANTHER" id="PTHR36535">
    <property type="entry name" value="YALI0E30327P"/>
    <property type="match status" value="1"/>
</dbReference>
<dbReference type="Proteomes" id="UP000245591">
    <property type="component" value="Unassembled WGS sequence"/>
</dbReference>
<dbReference type="PANTHER" id="PTHR36535:SF1">
    <property type="entry name" value="DUF1772 DOMAIN-CONTAINING PROTEIN"/>
    <property type="match status" value="1"/>
</dbReference>
<gene>
    <name evidence="2" type="ORF">BB558_003421</name>
</gene>
<keyword evidence="1" id="KW-0472">Membrane</keyword>
<feature type="transmembrane region" description="Helical" evidence="1">
    <location>
        <begin position="6"/>
        <end position="27"/>
    </location>
</feature>
<comment type="caution">
    <text evidence="2">The sequence shown here is derived from an EMBL/GenBank/DDBJ whole genome shotgun (WGS) entry which is preliminary data.</text>
</comment>
<protein>
    <recommendedName>
        <fullName evidence="4">DUF1772 domain-containing protein</fullName>
    </recommendedName>
</protein>
<evidence type="ECO:0000313" key="3">
    <source>
        <dbReference type="Proteomes" id="UP000245591"/>
    </source>
</evidence>
<organism evidence="2 3">
    <name type="scientific">Smittium angustum</name>
    <dbReference type="NCBI Taxonomy" id="133377"/>
    <lineage>
        <taxon>Eukaryota</taxon>
        <taxon>Fungi</taxon>
        <taxon>Fungi incertae sedis</taxon>
        <taxon>Zoopagomycota</taxon>
        <taxon>Kickxellomycotina</taxon>
        <taxon>Harpellomycetes</taxon>
        <taxon>Harpellales</taxon>
        <taxon>Legeriomycetaceae</taxon>
        <taxon>Smittium</taxon>
    </lineage>
</organism>
<dbReference type="Pfam" id="PF08592">
    <property type="entry name" value="Anthrone_oxy"/>
    <property type="match status" value="1"/>
</dbReference>
<feature type="transmembrane region" description="Helical" evidence="1">
    <location>
        <begin position="48"/>
        <end position="67"/>
    </location>
</feature>
<accession>A0A2U1J626</accession>
<reference evidence="2 3" key="1">
    <citation type="journal article" date="2018" name="MBio">
        <title>Comparative Genomics Reveals the Core Gene Toolbox for the Fungus-Insect Symbiosis.</title>
        <authorList>
            <person name="Wang Y."/>
            <person name="Stata M."/>
            <person name="Wang W."/>
            <person name="Stajich J.E."/>
            <person name="White M.M."/>
            <person name="Moncalvo J.M."/>
        </authorList>
    </citation>
    <scope>NUCLEOTIDE SEQUENCE [LARGE SCALE GENOMIC DNA]</scope>
    <source>
        <strain evidence="2 3">AUS-126-30</strain>
    </source>
</reference>
<evidence type="ECO:0008006" key="4">
    <source>
        <dbReference type="Google" id="ProtNLM"/>
    </source>
</evidence>
<dbReference type="InterPro" id="IPR013901">
    <property type="entry name" value="Anthrone_oxy"/>
</dbReference>
<name>A0A2U1J626_SMIAN</name>
<proteinExistence type="predicted"/>
<sequence>MIFPVSALALFENGIFTGLSYTMNLVSVPIMKASSDPLSAFCTNLEKASTIGVLTSVIGGLSHFYVYYKTGSIGSMICGIGSIIIIPYTLMFIMPTNNILTQMHREKSTDKQRVFKLVSKWNRLQWVRTIIGTGTFVLAINEYTKA</sequence>
<evidence type="ECO:0000313" key="2">
    <source>
        <dbReference type="EMBL" id="PWA00514.1"/>
    </source>
</evidence>
<keyword evidence="1" id="KW-0812">Transmembrane</keyword>
<feature type="transmembrane region" description="Helical" evidence="1">
    <location>
        <begin position="73"/>
        <end position="93"/>
    </location>
</feature>
<evidence type="ECO:0000256" key="1">
    <source>
        <dbReference type="SAM" id="Phobius"/>
    </source>
</evidence>
<dbReference type="EMBL" id="MBFU01000331">
    <property type="protein sequence ID" value="PWA00514.1"/>
    <property type="molecule type" value="Genomic_DNA"/>
</dbReference>
<keyword evidence="3" id="KW-1185">Reference proteome</keyword>
<keyword evidence="1" id="KW-1133">Transmembrane helix</keyword>